<dbReference type="InterPro" id="IPR020841">
    <property type="entry name" value="PKS_Beta-ketoAc_synthase_dom"/>
</dbReference>
<dbReference type="Pfam" id="PF00109">
    <property type="entry name" value="ketoacyl-synt"/>
    <property type="match status" value="1"/>
</dbReference>
<dbReference type="Gene3D" id="1.10.1200.10">
    <property type="entry name" value="ACP-like"/>
    <property type="match status" value="1"/>
</dbReference>
<dbReference type="SUPFAM" id="SSF52151">
    <property type="entry name" value="FabD/lysophospholipase-like"/>
    <property type="match status" value="1"/>
</dbReference>
<dbReference type="CDD" id="cd02440">
    <property type="entry name" value="AdoMet_MTases"/>
    <property type="match status" value="1"/>
</dbReference>
<dbReference type="EMBL" id="MU032344">
    <property type="protein sequence ID" value="KAF3771157.1"/>
    <property type="molecule type" value="Genomic_DNA"/>
</dbReference>
<dbReference type="Pfam" id="PF18558">
    <property type="entry name" value="HTH_51"/>
    <property type="match status" value="1"/>
</dbReference>
<evidence type="ECO:0000256" key="6">
    <source>
        <dbReference type="PROSITE-ProRule" id="PRU01363"/>
    </source>
</evidence>
<dbReference type="InterPro" id="IPR042104">
    <property type="entry name" value="PKS_dehydratase_sf"/>
</dbReference>
<organism evidence="11 12">
    <name type="scientific">Cryphonectria parasitica (strain ATCC 38755 / EP155)</name>
    <dbReference type="NCBI Taxonomy" id="660469"/>
    <lineage>
        <taxon>Eukaryota</taxon>
        <taxon>Fungi</taxon>
        <taxon>Dikarya</taxon>
        <taxon>Ascomycota</taxon>
        <taxon>Pezizomycotina</taxon>
        <taxon>Sordariomycetes</taxon>
        <taxon>Sordariomycetidae</taxon>
        <taxon>Diaporthales</taxon>
        <taxon>Cryphonectriaceae</taxon>
        <taxon>Cryphonectria-Endothia species complex</taxon>
        <taxon>Cryphonectria</taxon>
    </lineage>
</organism>
<feature type="domain" description="Carrier" evidence="8">
    <location>
        <begin position="1665"/>
        <end position="1739"/>
    </location>
</feature>
<dbReference type="InterPro" id="IPR029063">
    <property type="entry name" value="SAM-dependent_MTases_sf"/>
</dbReference>
<dbReference type="Pfam" id="PF00550">
    <property type="entry name" value="PP-binding"/>
    <property type="match status" value="1"/>
</dbReference>
<dbReference type="Proteomes" id="UP000803844">
    <property type="component" value="Unassembled WGS sequence"/>
</dbReference>
<evidence type="ECO:0000313" key="12">
    <source>
        <dbReference type="Proteomes" id="UP000803844"/>
    </source>
</evidence>
<feature type="region of interest" description="C-terminal hotdog fold" evidence="6">
    <location>
        <begin position="1476"/>
        <end position="1630"/>
    </location>
</feature>
<dbReference type="SUPFAM" id="SSF53901">
    <property type="entry name" value="Thiolase-like"/>
    <property type="match status" value="1"/>
</dbReference>
<dbReference type="PANTHER" id="PTHR45681:SF6">
    <property type="entry name" value="POLYKETIDE SYNTHASE 37"/>
    <property type="match status" value="1"/>
</dbReference>
<dbReference type="SUPFAM" id="SSF47336">
    <property type="entry name" value="ACP-like"/>
    <property type="match status" value="1"/>
</dbReference>
<dbReference type="GO" id="GO:0016746">
    <property type="term" value="F:acyltransferase activity"/>
    <property type="evidence" value="ECO:0007669"/>
    <property type="project" value="UniProtKB-KW"/>
</dbReference>
<dbReference type="InterPro" id="IPR014043">
    <property type="entry name" value="Acyl_transferase_dom"/>
</dbReference>
<dbReference type="CDD" id="cd00833">
    <property type="entry name" value="PKS"/>
    <property type="match status" value="1"/>
</dbReference>
<dbReference type="InterPro" id="IPR041068">
    <property type="entry name" value="HTH_51"/>
</dbReference>
<keyword evidence="12" id="KW-1185">Reference proteome</keyword>
<feature type="active site" description="Proton donor; for dehydratase activity" evidence="6">
    <location>
        <position position="1532"/>
    </location>
</feature>
<keyword evidence="5" id="KW-0012">Acyltransferase</keyword>
<dbReference type="InterPro" id="IPR020806">
    <property type="entry name" value="PKS_PP-bd"/>
</dbReference>
<feature type="domain" description="PKS/mFAS DH" evidence="10">
    <location>
        <begin position="1308"/>
        <end position="1630"/>
    </location>
</feature>
<evidence type="ECO:0000256" key="2">
    <source>
        <dbReference type="ARBA" id="ARBA00022553"/>
    </source>
</evidence>
<dbReference type="InterPro" id="IPR016035">
    <property type="entry name" value="Acyl_Trfase/lysoPLipase"/>
</dbReference>
<dbReference type="PROSITE" id="PS50075">
    <property type="entry name" value="CARRIER"/>
    <property type="match status" value="1"/>
</dbReference>
<evidence type="ECO:0000256" key="4">
    <source>
        <dbReference type="ARBA" id="ARBA00023268"/>
    </source>
</evidence>
<dbReference type="OrthoDB" id="329835at2759"/>
<dbReference type="InterPro" id="IPR032088">
    <property type="entry name" value="SAT"/>
</dbReference>
<keyword evidence="3" id="KW-0808">Transferase</keyword>
<reference evidence="11" key="1">
    <citation type="journal article" date="2020" name="Phytopathology">
        <title>Genome sequence of the chestnut blight fungus Cryphonectria parasitica EP155: A fundamental resource for an archetypical invasive plant pathogen.</title>
        <authorList>
            <person name="Crouch J.A."/>
            <person name="Dawe A."/>
            <person name="Aerts A."/>
            <person name="Barry K."/>
            <person name="Churchill A.C.L."/>
            <person name="Grimwood J."/>
            <person name="Hillman B."/>
            <person name="Milgroom M.G."/>
            <person name="Pangilinan J."/>
            <person name="Smith M."/>
            <person name="Salamov A."/>
            <person name="Schmutz J."/>
            <person name="Yadav J."/>
            <person name="Grigoriev I.V."/>
            <person name="Nuss D."/>
        </authorList>
    </citation>
    <scope>NUCLEOTIDE SEQUENCE</scope>
    <source>
        <strain evidence="11">EP155</strain>
    </source>
</reference>
<gene>
    <name evidence="11" type="ORF">M406DRAFT_59909</name>
</gene>
<dbReference type="InterPro" id="IPR001227">
    <property type="entry name" value="Ac_transferase_dom_sf"/>
</dbReference>
<dbReference type="Gene3D" id="3.40.50.150">
    <property type="entry name" value="Vaccinia Virus protein VP39"/>
    <property type="match status" value="1"/>
</dbReference>
<evidence type="ECO:0008006" key="13">
    <source>
        <dbReference type="Google" id="ProtNLM"/>
    </source>
</evidence>
<dbReference type="RefSeq" id="XP_040782118.1">
    <property type="nucleotide sequence ID" value="XM_040924658.1"/>
</dbReference>
<dbReference type="Gene3D" id="3.40.50.720">
    <property type="entry name" value="NAD(P)-binding Rossmann-like Domain"/>
    <property type="match status" value="1"/>
</dbReference>
<dbReference type="SUPFAM" id="SSF53335">
    <property type="entry name" value="S-adenosyl-L-methionine-dependent methyltransferases"/>
    <property type="match status" value="1"/>
</dbReference>
<evidence type="ECO:0000256" key="3">
    <source>
        <dbReference type="ARBA" id="ARBA00022679"/>
    </source>
</evidence>
<dbReference type="Pfam" id="PF16073">
    <property type="entry name" value="SAT"/>
    <property type="match status" value="1"/>
</dbReference>
<dbReference type="InterPro" id="IPR009081">
    <property type="entry name" value="PP-bd_ACP"/>
</dbReference>
<dbReference type="SUPFAM" id="SSF51735">
    <property type="entry name" value="NAD(P)-binding Rossmann-fold domains"/>
    <property type="match status" value="1"/>
</dbReference>
<feature type="active site" description="Proton acceptor; for dehydratase activity" evidence="6">
    <location>
        <position position="1343"/>
    </location>
</feature>
<dbReference type="InterPro" id="IPR014030">
    <property type="entry name" value="Ketoacyl_synth_N"/>
</dbReference>
<dbReference type="InterPro" id="IPR036736">
    <property type="entry name" value="ACP-like_sf"/>
</dbReference>
<dbReference type="InterPro" id="IPR049900">
    <property type="entry name" value="PKS_mFAS_DH"/>
</dbReference>
<evidence type="ECO:0000256" key="7">
    <source>
        <dbReference type="SAM" id="MobiDB-lite"/>
    </source>
</evidence>
<dbReference type="InterPro" id="IPR014031">
    <property type="entry name" value="Ketoacyl_synth_C"/>
</dbReference>
<evidence type="ECO:0000259" key="8">
    <source>
        <dbReference type="PROSITE" id="PS50075"/>
    </source>
</evidence>
<dbReference type="PANTHER" id="PTHR45681">
    <property type="entry name" value="POLYKETIDE SYNTHASE 44-RELATED"/>
    <property type="match status" value="1"/>
</dbReference>
<dbReference type="InterPro" id="IPR006162">
    <property type="entry name" value="Ppantetheine_attach_site"/>
</dbReference>
<dbReference type="InterPro" id="IPR013217">
    <property type="entry name" value="Methyltransf_12"/>
</dbReference>
<dbReference type="InterPro" id="IPR016036">
    <property type="entry name" value="Malonyl_transacylase_ACP-bd"/>
</dbReference>
<dbReference type="SMART" id="SM00823">
    <property type="entry name" value="PKS_PP"/>
    <property type="match status" value="1"/>
</dbReference>
<keyword evidence="2" id="KW-0597">Phosphoprotein</keyword>
<keyword evidence="4" id="KW-0511">Multifunctional enzyme</keyword>
<feature type="region of interest" description="Disordered" evidence="7">
    <location>
        <begin position="1635"/>
        <end position="1666"/>
    </location>
</feature>
<dbReference type="SMART" id="SM00825">
    <property type="entry name" value="PKS_KS"/>
    <property type="match status" value="1"/>
</dbReference>
<dbReference type="Pfam" id="PF02801">
    <property type="entry name" value="Ketoacyl-synt_C"/>
    <property type="match status" value="1"/>
</dbReference>
<evidence type="ECO:0000259" key="10">
    <source>
        <dbReference type="PROSITE" id="PS52019"/>
    </source>
</evidence>
<evidence type="ECO:0000313" key="11">
    <source>
        <dbReference type="EMBL" id="KAF3771157.1"/>
    </source>
</evidence>
<dbReference type="InterPro" id="IPR036291">
    <property type="entry name" value="NAD(P)-bd_dom_sf"/>
</dbReference>
<name>A0A9P4YCV1_CRYP1</name>
<comment type="caution">
    <text evidence="11">The sequence shown here is derived from an EMBL/GenBank/DDBJ whole genome shotgun (WGS) entry which is preliminary data.</text>
</comment>
<dbReference type="PROSITE" id="PS52019">
    <property type="entry name" value="PKS_MFAS_DH"/>
    <property type="match status" value="1"/>
</dbReference>
<dbReference type="Gene3D" id="3.40.366.10">
    <property type="entry name" value="Malonyl-Coenzyme A Acyl Carrier Protein, domain 2"/>
    <property type="match status" value="2"/>
</dbReference>
<keyword evidence="1" id="KW-0596">Phosphopantetheine</keyword>
<dbReference type="Pfam" id="PF00698">
    <property type="entry name" value="Acyl_transf_1"/>
    <property type="match status" value="1"/>
</dbReference>
<dbReference type="Pfam" id="PF07993">
    <property type="entry name" value="NAD_binding_4"/>
    <property type="match status" value="1"/>
</dbReference>
<dbReference type="PROSITE" id="PS52004">
    <property type="entry name" value="KS3_2"/>
    <property type="match status" value="1"/>
</dbReference>
<feature type="region of interest" description="N-terminal hotdog fold" evidence="6">
    <location>
        <begin position="1308"/>
        <end position="1448"/>
    </location>
</feature>
<dbReference type="SUPFAM" id="SSF55048">
    <property type="entry name" value="Probable ACP-binding domain of malonyl-CoA ACP transacylase"/>
    <property type="match status" value="1"/>
</dbReference>
<dbReference type="SMART" id="SM00827">
    <property type="entry name" value="PKS_AT"/>
    <property type="match status" value="1"/>
</dbReference>
<dbReference type="GeneID" id="63841787"/>
<proteinExistence type="predicted"/>
<dbReference type="InterPro" id="IPR013120">
    <property type="entry name" value="FAR_NAD-bd"/>
</dbReference>
<feature type="domain" description="Ketosynthase family 3 (KS3)" evidence="9">
    <location>
        <begin position="378"/>
        <end position="796"/>
    </location>
</feature>
<evidence type="ECO:0000259" key="9">
    <source>
        <dbReference type="PROSITE" id="PS52004"/>
    </source>
</evidence>
<dbReference type="GO" id="GO:0044550">
    <property type="term" value="P:secondary metabolite biosynthetic process"/>
    <property type="evidence" value="ECO:0007669"/>
    <property type="project" value="UniProtKB-ARBA"/>
</dbReference>
<dbReference type="InterPro" id="IPR050444">
    <property type="entry name" value="Polyketide_Synthase"/>
</dbReference>
<sequence length="2620" mass="287502">MATTSPQRERMNQLRSAILTRPALHWVADVLANLRHQWDTITESVPELQDYAGGELLDDLHEWVRTGVFPQGTHAFPLPNILLTPLVVITHLAQYWSFKERAGAAASPPSQQRRSETLGLCTGILSAAAVSSAANDAQLQRFGAVAVRLAMVIGALVDAQDFDGKGQAKWSVFSAVWTSADLDGVLEAVLPEYPEAYTSVLPDERRATITCHRTDVDSLQERLKSAGLSTTNLSLRGSFHNASNTSLAESLIHFADRHRDFQFPDIAELVLPTRLDSGGSDYSVTTTRTKTRPGSLHEKVVHSMLTEQANWQQAFKGLLKQQQTPKVAVSFGLERCVPGWLSRKLGARLVQITSLDELSAEEKDKLSNTLWPGGVASDDAVAVVGMSCLLPGAPDLDGFWDILCAGKSQHKEAPSDRFFFETAWREADPQRKWYGNFLEDYDTFDHKFFKKSPREMASTDPQHRLILQAAYQAIEQSGYFNNPTEDKHIGCYVGVGLVDYENNIACHPAGAFAATGNLKSFAAGKISHYFGWTGPGLTIDTACSSSAVAVHTACRAILSGECSGALAGGVNVMTSPEWFQNLAGASFLSTTGQCKPFDIDADGYCRAEAVGAVYLKRLSTAIADGNQILGIVASSGVYQNENCTAITVPNAPSLSGLFRDVVNRAGLEPRQVSVVEAHGTGTPVGDPAEYDSVRRVFGGSSRSGGNALSLSSVKGLLGHSESASGIVALLKVLLMITKRAIPPQASFKTINPSIHATPADNIEIPTSVRPWDVEYRAALINNYGASGSNASLVITQGPTTRESTERSMARSGLQNARYPFWLTGFDRRSLRAYSTRLLQFLTSQEGAARSLAPTLADLSFQVSRQSNRTLPQSLIFSSSSIEDLKERLTGFVKGDDKILVPTPRHQDSQPVVLCFGGQISTFVGLDRDVYDSIKILRKNLDEVNDVCISLGLDSIYPTFFQKTPIHNTVGLQTALFAMQYSCARTWIDCGVKVSAVVGHSFGELTAMCVSGVLSLNDAVKLVAGRARIIQDQWPAERGAMMAIEGDLEDVQRLLAEASDKTPREAAATIACFNGPRSFTLAGSAAAIDTVLEIVADKNNMYNSAASVKTKRLDVSHAFHSTLVDNIVPALKKLGRKLILRNPVIPLERAVPDDEANSALTVDFVSAHMRNPVYFHHAVHRLAQKYPEGCIWLEAGSNSTITMMAGRALGLPKSSSSSSLFQAVNITSNNSFRYLAETTTNLWQAGLAVSFWAHHASQSSEYPIHLLPPYQFEKAKHWMDLKKPVKAVLQDSLSPPAGAPQNPPFGSIPNGVWTFMGYQDSKESRARFRINTNTAEYEKYVSAHVIAETAPICPSTYQLVIAIDALASLTGDPKCKRIKPRLQGMVSHSPMVMGSSQLYWLDAEREQADPNTWTWKIVGESNSSSSRSGSSNPTTLFVAGCLEFKPAQEIEQEMLRYQRLVQHERSLVLLDGSAAEGAIVGSRNIYRAFSSIVQYKHQIYRGLQRLACRGTESAGRVKQAHTADKWLDLGLADGFCQVAGIYLNSMADSSAADEDTMFISDCIDSWIRSPKLDYDDEELHPVAVWDILACHSRPSDAECTSDVFVFDHETGELVEVILGIHYVRVARGMVPKVNGHNGPSEAILNGHSKPEKKEKKSQKTKSTTRPDITDQVRDLVCNLSGLEPEEVQLSSKLVDLGIDSLMGMELATEVQNLFRCSLDMSDLLEVTDFRSLITCINKAIGPGDASVEEDDNDDYDEAEDAEVPQINGDNNSFHANGQTNGGIAVNGYTSEDVNGLHTTDTEDLTSIPISVLLDAFDDTKSATDRFIQESGFSDYVDQILPKSDELCVVHILDAFDQLGCPLRDAKPGQVLERIEYLPRHEQFVEFIYDLLQTSGLVELKKSGGDNIRIIRTSKRPPQKTAALLLEELIQDNPIHVYDHRLTYLTGCKLADCLVGKADGLQLVFASAEGREVVSGMYGKSPINVAWIRQMEHLLREFFLRLPSRQQQQRNQGPIEILEMGAGTGGTTANLIPVLEGLGVPFRYTVTDLSPSLVAAARKRFKGKKFMNFQVLDIESPPPADLLSSKHIVLATNCVHATHSLAESTRNIRKLLRPDGVLMMLEMTQTIPWIDLVFGLIEGWWLFNDGRRHALQPPEVWDRTMRSVGYGHVDWTDGVQPEAKIQRIIIATASTPNHHQQQIAARQTAVDAFVAKHTADFAVPAPLPTEQQQQGGGGSGDCVLITGATGSLGSHLVEHFTRMSNVQQVVCLNRRSVSTESQPRQLAALSSRGVRLSRTELAKIKVLAGDTSRAWLGVGKSEYFELAATVTHVVHNAWPMSLSRAVEAFEPQFRTMRNLLDLAAECGARNRKRRRQSGIESSEMDKVGFLFVSSIATTGYYPLWSGQVRAPEDRVGVESVLPNGYGDAKLVCEKMLDMTLHRFPDTFTRPMVVRIGQIAGSTSSGYWNPVEHLAFLIKSSQTVRALPNFKGTLSWCPVDSVAATLGDLLLGSDKAHPVYHIENPARQSWQDMVRLLAEQLDVSDVVPFSEWLERVRSHPGSVEDNPAVGLVDFLGRHFIRMSCGDLVLDTVHAREHSETLRNVRSVSHEQVAKYVESWKRTGFLRE</sequence>
<dbReference type="GO" id="GO:0031177">
    <property type="term" value="F:phosphopantetheine binding"/>
    <property type="evidence" value="ECO:0007669"/>
    <property type="project" value="InterPro"/>
</dbReference>
<dbReference type="Pfam" id="PF08242">
    <property type="entry name" value="Methyltransf_12"/>
    <property type="match status" value="1"/>
</dbReference>
<dbReference type="Gene3D" id="3.30.70.3290">
    <property type="match status" value="1"/>
</dbReference>
<dbReference type="Gene3D" id="3.40.47.10">
    <property type="match status" value="1"/>
</dbReference>
<dbReference type="InterPro" id="IPR016039">
    <property type="entry name" value="Thiolase-like"/>
</dbReference>
<protein>
    <recommendedName>
        <fullName evidence="13">Polyketide synthase</fullName>
    </recommendedName>
</protein>
<evidence type="ECO:0000256" key="5">
    <source>
        <dbReference type="ARBA" id="ARBA00023315"/>
    </source>
</evidence>
<dbReference type="PROSITE" id="PS00012">
    <property type="entry name" value="PHOSPHOPANTETHEINE"/>
    <property type="match status" value="1"/>
</dbReference>
<dbReference type="Gene3D" id="3.10.129.110">
    <property type="entry name" value="Polyketide synthase dehydratase"/>
    <property type="match status" value="1"/>
</dbReference>
<accession>A0A9P4YCV1</accession>
<evidence type="ECO:0000256" key="1">
    <source>
        <dbReference type="ARBA" id="ARBA00022450"/>
    </source>
</evidence>